<dbReference type="Gene3D" id="2.170.130.10">
    <property type="entry name" value="TonB-dependent receptor, plug domain"/>
    <property type="match status" value="1"/>
</dbReference>
<feature type="signal peptide" evidence="8">
    <location>
        <begin position="1"/>
        <end position="23"/>
    </location>
</feature>
<evidence type="ECO:0000256" key="5">
    <source>
        <dbReference type="ARBA" id="ARBA00023136"/>
    </source>
</evidence>
<dbReference type="PANTHER" id="PTHR30069">
    <property type="entry name" value="TONB-DEPENDENT OUTER MEMBRANE RECEPTOR"/>
    <property type="match status" value="1"/>
</dbReference>
<dbReference type="PROSITE" id="PS52016">
    <property type="entry name" value="TONB_DEPENDENT_REC_3"/>
    <property type="match status" value="1"/>
</dbReference>
<evidence type="ECO:0000313" key="11">
    <source>
        <dbReference type="EMBL" id="WXB05113.1"/>
    </source>
</evidence>
<dbReference type="SUPFAM" id="SSF49464">
    <property type="entry name" value="Carboxypeptidase regulatory domain-like"/>
    <property type="match status" value="1"/>
</dbReference>
<dbReference type="EMBL" id="CP089983">
    <property type="protein sequence ID" value="WXB05113.1"/>
    <property type="molecule type" value="Genomic_DNA"/>
</dbReference>
<proteinExistence type="inferred from homology"/>
<evidence type="ECO:0000256" key="6">
    <source>
        <dbReference type="ARBA" id="ARBA00023237"/>
    </source>
</evidence>
<dbReference type="InterPro" id="IPR057601">
    <property type="entry name" value="Oar-like_b-barrel"/>
</dbReference>
<feature type="domain" description="TonB-dependent receptor plug" evidence="9">
    <location>
        <begin position="172"/>
        <end position="236"/>
    </location>
</feature>
<evidence type="ECO:0000259" key="9">
    <source>
        <dbReference type="Pfam" id="PF07715"/>
    </source>
</evidence>
<dbReference type="Pfam" id="PF25183">
    <property type="entry name" value="OMP_b-brl_4"/>
    <property type="match status" value="1"/>
</dbReference>
<feature type="chain" id="PRO_5046449569" evidence="8">
    <location>
        <begin position="24"/>
        <end position="1004"/>
    </location>
</feature>
<dbReference type="Pfam" id="PF13620">
    <property type="entry name" value="CarboxypepD_reg"/>
    <property type="match status" value="1"/>
</dbReference>
<evidence type="ECO:0000256" key="4">
    <source>
        <dbReference type="ARBA" id="ARBA00022692"/>
    </source>
</evidence>
<comment type="similarity">
    <text evidence="7">Belongs to the TonB-dependent receptor family.</text>
</comment>
<evidence type="ECO:0000256" key="7">
    <source>
        <dbReference type="PROSITE-ProRule" id="PRU01360"/>
    </source>
</evidence>
<gene>
    <name evidence="11" type="ORF">LVJ94_50495</name>
</gene>
<keyword evidence="12" id="KW-1185">Reference proteome</keyword>
<protein>
    <submittedName>
        <fullName evidence="11">TonB-dependent receptor</fullName>
    </submittedName>
</protein>
<keyword evidence="2 7" id="KW-0813">Transport</keyword>
<dbReference type="Pfam" id="PF07715">
    <property type="entry name" value="Plug"/>
    <property type="match status" value="1"/>
</dbReference>
<name>A0ABZ2L574_9BACT</name>
<keyword evidence="8" id="KW-0732">Signal</keyword>
<dbReference type="InterPro" id="IPR037066">
    <property type="entry name" value="Plug_dom_sf"/>
</dbReference>
<evidence type="ECO:0000313" key="12">
    <source>
        <dbReference type="Proteomes" id="UP001374803"/>
    </source>
</evidence>
<keyword evidence="5 7" id="KW-0472">Membrane</keyword>
<evidence type="ECO:0000256" key="8">
    <source>
        <dbReference type="SAM" id="SignalP"/>
    </source>
</evidence>
<organism evidence="11 12">
    <name type="scientific">Pendulispora rubella</name>
    <dbReference type="NCBI Taxonomy" id="2741070"/>
    <lineage>
        <taxon>Bacteria</taxon>
        <taxon>Pseudomonadati</taxon>
        <taxon>Myxococcota</taxon>
        <taxon>Myxococcia</taxon>
        <taxon>Myxococcales</taxon>
        <taxon>Sorangiineae</taxon>
        <taxon>Pendulisporaceae</taxon>
        <taxon>Pendulispora</taxon>
    </lineage>
</organism>
<dbReference type="SUPFAM" id="SSF56935">
    <property type="entry name" value="Porins"/>
    <property type="match status" value="1"/>
</dbReference>
<evidence type="ECO:0000256" key="1">
    <source>
        <dbReference type="ARBA" id="ARBA00004571"/>
    </source>
</evidence>
<evidence type="ECO:0000256" key="2">
    <source>
        <dbReference type="ARBA" id="ARBA00022448"/>
    </source>
</evidence>
<dbReference type="InterPro" id="IPR036942">
    <property type="entry name" value="Beta-barrel_TonB_sf"/>
</dbReference>
<dbReference type="Gene3D" id="2.40.170.20">
    <property type="entry name" value="TonB-dependent receptor, beta-barrel domain"/>
    <property type="match status" value="1"/>
</dbReference>
<keyword evidence="6 7" id="KW-0998">Cell outer membrane</keyword>
<feature type="domain" description="TonB-dependent transporter Oar-like beta-barrel" evidence="10">
    <location>
        <begin position="336"/>
        <end position="612"/>
    </location>
</feature>
<reference evidence="11" key="1">
    <citation type="submission" date="2021-12" db="EMBL/GenBank/DDBJ databases">
        <title>Discovery of the Pendulisporaceae a myxobacterial family with distinct sporulation behavior and unique specialized metabolism.</title>
        <authorList>
            <person name="Garcia R."/>
            <person name="Popoff A."/>
            <person name="Bader C.D."/>
            <person name="Loehr J."/>
            <person name="Walesch S."/>
            <person name="Walt C."/>
            <person name="Boldt J."/>
            <person name="Bunk B."/>
            <person name="Haeckl F.J.F.P.J."/>
            <person name="Gunesch A.P."/>
            <person name="Birkelbach J."/>
            <person name="Nuebel U."/>
            <person name="Pietschmann T."/>
            <person name="Bach T."/>
            <person name="Mueller R."/>
        </authorList>
    </citation>
    <scope>NUCLEOTIDE SEQUENCE</scope>
    <source>
        <strain evidence="11">MSr11367</strain>
    </source>
</reference>
<dbReference type="RefSeq" id="WP_394834755.1">
    <property type="nucleotide sequence ID" value="NZ_CP089929.1"/>
</dbReference>
<dbReference type="PANTHER" id="PTHR30069:SF46">
    <property type="entry name" value="OAR PROTEIN"/>
    <property type="match status" value="1"/>
</dbReference>
<keyword evidence="4 7" id="KW-0812">Transmembrane</keyword>
<dbReference type="InterPro" id="IPR012910">
    <property type="entry name" value="Plug_dom"/>
</dbReference>
<comment type="subcellular location">
    <subcellularLocation>
        <location evidence="1 7">Cell outer membrane</location>
        <topology evidence="1 7">Multi-pass membrane protein</topology>
    </subcellularLocation>
</comment>
<keyword evidence="3 7" id="KW-1134">Transmembrane beta strand</keyword>
<evidence type="ECO:0000256" key="3">
    <source>
        <dbReference type="ARBA" id="ARBA00022452"/>
    </source>
</evidence>
<dbReference type="Proteomes" id="UP001374803">
    <property type="component" value="Chromosome"/>
</dbReference>
<dbReference type="Gene3D" id="2.60.40.1120">
    <property type="entry name" value="Carboxypeptidase-like, regulatory domain"/>
    <property type="match status" value="1"/>
</dbReference>
<sequence length="1004" mass="108770">MILRWGPWAISAVTLAISVPARAQQGDSMIAGKITNGESRAAVRDAIVSITSPELQDAPVVVTDATGTYRVPSLPPGIYDITVQAEPFRDYRREHIQVHAHTTVRLDIALLPESFYNPEVVIPSRTPIIDTASTMSSTNVDSEFLSRVPITSPGAHGGAQRTFESAAEAAPGAGADLYGTSISGTSSPENAYIVDGLRTNNPRYGTNGSPLSIEFVKEVSVLSGGYMPEYGRATGGILDVVTKSGSNQYHGSVWANWTPGALEGSRRNPYFVNTAIQTRRSLGNIYDIGFDQSGPLVRDKLWYYAGFDVARAMYDLNRTIYRVDGTEVDGSSRTYRASFTSYQVFAKLDYRLDANDKVALTFAATPTTSGGEGDYSVSPRTGLVESAPREFNLTGAYGALAHTRRSGAYDTVFKWTSHSQNKSRILETTLGWHHEVGGSLGADGFGVGSGLGLAALPAITYGRITNMRGINDFERVPGCETAALCPVPQYRSGGPGFIEQHLYDTYALKSVLTLLGQAAGHHVIKAGAELEWATSWASRGWSGGGNLGEHYTGKRFNGTSTGYLRGPDQAVVLDRYVTRSNGISAGAFLQDSWAIADRVTLNAGVRYDSQFLFGSDGKIALALPHQLSPRVGLVFAPFHDGRSKLFASYARYTESVPLNLADRGTESSTTTSVRTDGSRFIFPAAGGRLGYGIPDRAYTPVGGGKILVDPDLRAPSSSEISAGFEFELFANARIGASYLRRWMNQAVEDMSNDEGMTYFIGNPGRGIAKDFPEARRDYDAGTLYFTKLFAQGWLARVSYTLSWLRGNMSGLYRTDTGTLEPHTSVDFDLKSLLVNQTGDLPGDHRHSIKVYGARDWVLTRSGTLQLGASLQARSGGPTNYLGGHIIYGPDSVFILPGGSGERLPWSSSLGTHTAYVWHFDNGISLSFTVDVFNLLDLHAILARDEQYVQTDVLPIPRGTVADLPGKLQRSTGEPFSPSQLNPNFGNATYYQEPRQIRFGLRGSF</sequence>
<dbReference type="InterPro" id="IPR008969">
    <property type="entry name" value="CarboxyPept-like_regulatory"/>
</dbReference>
<dbReference type="InterPro" id="IPR039426">
    <property type="entry name" value="TonB-dep_rcpt-like"/>
</dbReference>
<keyword evidence="11" id="KW-0675">Receptor</keyword>
<evidence type="ECO:0000259" key="10">
    <source>
        <dbReference type="Pfam" id="PF25183"/>
    </source>
</evidence>
<accession>A0ABZ2L574</accession>